<dbReference type="PANTHER" id="PTHR11048">
    <property type="entry name" value="PRENYLTRANSFERASES"/>
    <property type="match status" value="1"/>
</dbReference>
<keyword evidence="6" id="KW-0808">Transferase</keyword>
<evidence type="ECO:0000313" key="6">
    <source>
        <dbReference type="EMBL" id="SNB49649.1"/>
    </source>
</evidence>
<evidence type="ECO:0000256" key="2">
    <source>
        <dbReference type="ARBA" id="ARBA00022692"/>
    </source>
</evidence>
<dbReference type="CDD" id="cd13963">
    <property type="entry name" value="PT_UbiA_2"/>
    <property type="match status" value="1"/>
</dbReference>
<feature type="transmembrane region" description="Helical" evidence="5">
    <location>
        <begin position="140"/>
        <end position="161"/>
    </location>
</feature>
<accession>A0A212PRX6</accession>
<dbReference type="NCBIfam" id="NF008978">
    <property type="entry name" value="PRK12324.1-4"/>
    <property type="match status" value="1"/>
</dbReference>
<dbReference type="GO" id="GO:0009247">
    <property type="term" value="P:glycolipid biosynthetic process"/>
    <property type="evidence" value="ECO:0007669"/>
    <property type="project" value="TreeGrafter"/>
</dbReference>
<proteinExistence type="predicted"/>
<dbReference type="PANTHER" id="PTHR11048:SF5">
    <property type="entry name" value="DECAPRENYL-PHOSPHATE PHOSPHORIBOSYLTRANSFERASE"/>
    <property type="match status" value="1"/>
</dbReference>
<dbReference type="Gene3D" id="1.10.357.140">
    <property type="entry name" value="UbiA prenyltransferase"/>
    <property type="match status" value="1"/>
</dbReference>
<reference evidence="7" key="1">
    <citation type="submission" date="2017-06" db="EMBL/GenBank/DDBJ databases">
        <authorList>
            <person name="Varghese N."/>
            <person name="Submissions S."/>
        </authorList>
    </citation>
    <scope>NUCLEOTIDE SEQUENCE [LARGE SCALE GENOMIC DNA]</scope>
    <source>
        <strain evidence="7">JAD2</strain>
    </source>
</reference>
<protein>
    <submittedName>
        <fullName evidence="6">4-hydroxybenzoate polyprenyltransferase</fullName>
    </submittedName>
</protein>
<keyword evidence="4 5" id="KW-0472">Membrane</keyword>
<sequence>MKALVLPQGRTLTALVRSMRPRQWIKNVFIFAPLVFDEKLLRPEPLGRTVAGFLILCLLSGAVYLFNDLQDLERDRQHPRKRNRPLAAGELDPRVAWGTIWLIPLGLAYPAFALDPLFALLAYVYWGLNLAYSLWLKHQVILDVLALASGYVLRVAAGVPLVQVERFSPWLYLCTLLLALFIGFAKRRQEIILLGENARNHRAILEEYTVRFLDEMMGVVMAATIVAYSLYTFSAPNLPSNHAMMLTIPFVLYGIFRYLYLIHVRGETAPPDELVLKDLPLLLTVILWGVTAILILYLM</sequence>
<evidence type="ECO:0000256" key="5">
    <source>
        <dbReference type="SAM" id="Phobius"/>
    </source>
</evidence>
<dbReference type="GO" id="GO:0016765">
    <property type="term" value="F:transferase activity, transferring alkyl or aryl (other than methyl) groups"/>
    <property type="evidence" value="ECO:0007669"/>
    <property type="project" value="InterPro"/>
</dbReference>
<organism evidence="6 7">
    <name type="scientific">Thermoflexus hugenholtzii JAD2</name>
    <dbReference type="NCBI Taxonomy" id="877466"/>
    <lineage>
        <taxon>Bacteria</taxon>
        <taxon>Bacillati</taxon>
        <taxon>Chloroflexota</taxon>
        <taxon>Thermoflexia</taxon>
        <taxon>Thermoflexales</taxon>
        <taxon>Thermoflexaceae</taxon>
        <taxon>Thermoflexus</taxon>
    </lineage>
</organism>
<keyword evidence="3 5" id="KW-1133">Transmembrane helix</keyword>
<dbReference type="AlphaFoldDB" id="A0A212PRX6"/>
<gene>
    <name evidence="6" type="ORF">SAMN02746019_00029780</name>
</gene>
<feature type="transmembrane region" description="Helical" evidence="5">
    <location>
        <begin position="167"/>
        <end position="185"/>
    </location>
</feature>
<name>A0A212PRX6_9CHLR</name>
<dbReference type="Pfam" id="PF01040">
    <property type="entry name" value="UbiA"/>
    <property type="match status" value="1"/>
</dbReference>
<comment type="subcellular location">
    <subcellularLocation>
        <location evidence="1">Membrane</location>
        <topology evidence="1">Multi-pass membrane protein</topology>
    </subcellularLocation>
</comment>
<dbReference type="GO" id="GO:0005886">
    <property type="term" value="C:plasma membrane"/>
    <property type="evidence" value="ECO:0007669"/>
    <property type="project" value="TreeGrafter"/>
</dbReference>
<feature type="transmembrane region" description="Helical" evidence="5">
    <location>
        <begin position="243"/>
        <end position="260"/>
    </location>
</feature>
<feature type="transmembrane region" description="Helical" evidence="5">
    <location>
        <begin position="107"/>
        <end position="128"/>
    </location>
</feature>
<keyword evidence="2 5" id="KW-0812">Transmembrane</keyword>
<evidence type="ECO:0000256" key="3">
    <source>
        <dbReference type="ARBA" id="ARBA00022989"/>
    </source>
</evidence>
<dbReference type="EMBL" id="FYEK01000002">
    <property type="protein sequence ID" value="SNB49649.1"/>
    <property type="molecule type" value="Genomic_DNA"/>
</dbReference>
<keyword evidence="7" id="KW-1185">Reference proteome</keyword>
<evidence type="ECO:0000256" key="4">
    <source>
        <dbReference type="ARBA" id="ARBA00023136"/>
    </source>
</evidence>
<dbReference type="RefSeq" id="WP_200807999.1">
    <property type="nucleotide sequence ID" value="NZ_FYEK01000002.1"/>
</dbReference>
<evidence type="ECO:0000256" key="1">
    <source>
        <dbReference type="ARBA" id="ARBA00004141"/>
    </source>
</evidence>
<dbReference type="InterPro" id="IPR044878">
    <property type="entry name" value="UbiA_sf"/>
</dbReference>
<dbReference type="InParanoid" id="A0A212PRX6"/>
<evidence type="ECO:0000313" key="7">
    <source>
        <dbReference type="Proteomes" id="UP000197025"/>
    </source>
</evidence>
<dbReference type="Proteomes" id="UP000197025">
    <property type="component" value="Unassembled WGS sequence"/>
</dbReference>
<dbReference type="InterPro" id="IPR000537">
    <property type="entry name" value="UbiA_prenyltransferase"/>
</dbReference>
<dbReference type="InterPro" id="IPR039653">
    <property type="entry name" value="Prenyltransferase"/>
</dbReference>
<feature type="transmembrane region" description="Helical" evidence="5">
    <location>
        <begin position="281"/>
        <end position="298"/>
    </location>
</feature>
<feature type="transmembrane region" description="Helical" evidence="5">
    <location>
        <begin position="46"/>
        <end position="66"/>
    </location>
</feature>
<feature type="transmembrane region" description="Helical" evidence="5">
    <location>
        <begin position="212"/>
        <end position="231"/>
    </location>
</feature>
<dbReference type="NCBIfam" id="NF008977">
    <property type="entry name" value="PRK12324.1-2"/>
    <property type="match status" value="1"/>
</dbReference>